<dbReference type="SFLD" id="SFLDS00029">
    <property type="entry name" value="Radical_SAM"/>
    <property type="match status" value="1"/>
</dbReference>
<name>A0A367RNY2_NOSPU</name>
<dbReference type="AlphaFoldDB" id="A0A367RNY2"/>
<gene>
    <name evidence="5" type="ORF">A6769_11080</name>
</gene>
<reference evidence="5 6" key="1">
    <citation type="submission" date="2016-04" db="EMBL/GenBank/DDBJ databases">
        <authorList>
            <person name="Evans L.H."/>
            <person name="Alamgir A."/>
            <person name="Owens N."/>
            <person name="Weber N.D."/>
            <person name="Virtaneva K."/>
            <person name="Barbian K."/>
            <person name="Babar A."/>
            <person name="Rosenke K."/>
        </authorList>
    </citation>
    <scope>NUCLEOTIDE SEQUENCE [LARGE SCALE GENOMIC DNA]</scope>
    <source>
        <strain evidence="5">NIES-2108</strain>
    </source>
</reference>
<keyword evidence="4" id="KW-0411">Iron-sulfur</keyword>
<dbReference type="InterPro" id="IPR058240">
    <property type="entry name" value="rSAM_sf"/>
</dbReference>
<evidence type="ECO:0000256" key="3">
    <source>
        <dbReference type="ARBA" id="ARBA00023004"/>
    </source>
</evidence>
<keyword evidence="2" id="KW-0479">Metal-binding</keyword>
<keyword evidence="1" id="KW-0949">S-adenosyl-L-methionine</keyword>
<dbReference type="Gene3D" id="3.20.20.70">
    <property type="entry name" value="Aldolase class I"/>
    <property type="match status" value="1"/>
</dbReference>
<evidence type="ECO:0000313" key="5">
    <source>
        <dbReference type="EMBL" id="RCJ37450.1"/>
    </source>
</evidence>
<dbReference type="InterPro" id="IPR007197">
    <property type="entry name" value="rSAM"/>
</dbReference>
<dbReference type="CDD" id="cd01335">
    <property type="entry name" value="Radical_SAM"/>
    <property type="match status" value="1"/>
</dbReference>
<comment type="caution">
    <text evidence="5">The sequence shown here is derived from an EMBL/GenBank/DDBJ whole genome shotgun (WGS) entry which is preliminary data.</text>
</comment>
<evidence type="ECO:0000313" key="6">
    <source>
        <dbReference type="Proteomes" id="UP000252085"/>
    </source>
</evidence>
<sequence length="366" mass="42389">MVTQVVKSDVQDSLIEYLEDPFLNHLFKQIKKAEQIRGISVDLTHACNLRCQGCYFFLDELDQFKAPKDEAEFDTFIAHEKSRGTNFITVVGGEPSLMLERLQKLYQNFRLMVVTNALIKIPYEGFETMPIAISLWGDRETDKTLRGGGKLDVFSKALKNYKDDPRAIWHYTTTPGNAHEIASVVEQCVANGNRILFNFYSDRIDLGGVYDHNLGFADVRGEIDKAIARYPDKILMTSYMSNVFTTRQLYDETWGYEVCTSLTVDHEINQNRIKNGKRYNPHYRAYNPDLKSTRRCCTGDNQDCSTCYQTWAQVGWIMINLERHLGSKQEFTNWLTTTYLFYLMCRMVDFESGVQLLPEIHQRVNC</sequence>
<evidence type="ECO:0008006" key="7">
    <source>
        <dbReference type="Google" id="ProtNLM"/>
    </source>
</evidence>
<keyword evidence="3" id="KW-0408">Iron</keyword>
<accession>A0A367RNY2</accession>
<evidence type="ECO:0000256" key="4">
    <source>
        <dbReference type="ARBA" id="ARBA00023014"/>
    </source>
</evidence>
<dbReference type="GO" id="GO:0003824">
    <property type="term" value="F:catalytic activity"/>
    <property type="evidence" value="ECO:0007669"/>
    <property type="project" value="InterPro"/>
</dbReference>
<dbReference type="Proteomes" id="UP000252085">
    <property type="component" value="Unassembled WGS sequence"/>
</dbReference>
<dbReference type="EMBL" id="LXQE01000136">
    <property type="protein sequence ID" value="RCJ37450.1"/>
    <property type="molecule type" value="Genomic_DNA"/>
</dbReference>
<protein>
    <recommendedName>
        <fullName evidence="7">Radical SAM protein</fullName>
    </recommendedName>
</protein>
<proteinExistence type="predicted"/>
<dbReference type="GO" id="GO:0051536">
    <property type="term" value="F:iron-sulfur cluster binding"/>
    <property type="evidence" value="ECO:0007669"/>
    <property type="project" value="UniProtKB-KW"/>
</dbReference>
<dbReference type="GO" id="GO:0046872">
    <property type="term" value="F:metal ion binding"/>
    <property type="evidence" value="ECO:0007669"/>
    <property type="project" value="UniProtKB-KW"/>
</dbReference>
<dbReference type="SUPFAM" id="SSF102114">
    <property type="entry name" value="Radical SAM enzymes"/>
    <property type="match status" value="1"/>
</dbReference>
<organism evidence="5 6">
    <name type="scientific">Nostoc punctiforme NIES-2108</name>
    <dbReference type="NCBI Taxonomy" id="1356359"/>
    <lineage>
        <taxon>Bacteria</taxon>
        <taxon>Bacillati</taxon>
        <taxon>Cyanobacteriota</taxon>
        <taxon>Cyanophyceae</taxon>
        <taxon>Nostocales</taxon>
        <taxon>Nostocaceae</taxon>
        <taxon>Nostoc</taxon>
    </lineage>
</organism>
<evidence type="ECO:0000256" key="2">
    <source>
        <dbReference type="ARBA" id="ARBA00022723"/>
    </source>
</evidence>
<evidence type="ECO:0000256" key="1">
    <source>
        <dbReference type="ARBA" id="ARBA00022691"/>
    </source>
</evidence>
<dbReference type="InterPro" id="IPR013785">
    <property type="entry name" value="Aldolase_TIM"/>
</dbReference>
<dbReference type="Pfam" id="PF13353">
    <property type="entry name" value="Fer4_12"/>
    <property type="match status" value="1"/>
</dbReference>